<dbReference type="RefSeq" id="WP_286056089.1">
    <property type="nucleotide sequence ID" value="NZ_JASVWF010000007.1"/>
</dbReference>
<dbReference type="EMBL" id="JASVWF010000007">
    <property type="protein sequence ID" value="MDL5159495.1"/>
    <property type="molecule type" value="Genomic_DNA"/>
</dbReference>
<evidence type="ECO:0000313" key="3">
    <source>
        <dbReference type="Proteomes" id="UP001231924"/>
    </source>
</evidence>
<reference evidence="2 3" key="1">
    <citation type="submission" date="2023-06" db="EMBL/GenBank/DDBJ databases">
        <title>Actinomycetospora Odt1-22.</title>
        <authorList>
            <person name="Supong K."/>
        </authorList>
    </citation>
    <scope>NUCLEOTIDE SEQUENCE [LARGE SCALE GENOMIC DNA]</scope>
    <source>
        <strain evidence="2 3">Odt1-22</strain>
    </source>
</reference>
<evidence type="ECO:0000256" key="1">
    <source>
        <dbReference type="SAM" id="Phobius"/>
    </source>
</evidence>
<organism evidence="2 3">
    <name type="scientific">Actinomycetospora termitidis</name>
    <dbReference type="NCBI Taxonomy" id="3053470"/>
    <lineage>
        <taxon>Bacteria</taxon>
        <taxon>Bacillati</taxon>
        <taxon>Actinomycetota</taxon>
        <taxon>Actinomycetes</taxon>
        <taxon>Pseudonocardiales</taxon>
        <taxon>Pseudonocardiaceae</taxon>
        <taxon>Actinomycetospora</taxon>
    </lineage>
</organism>
<dbReference type="Proteomes" id="UP001231924">
    <property type="component" value="Unassembled WGS sequence"/>
</dbReference>
<proteinExistence type="predicted"/>
<comment type="caution">
    <text evidence="2">The sequence shown here is derived from an EMBL/GenBank/DDBJ whole genome shotgun (WGS) entry which is preliminary data.</text>
</comment>
<feature type="transmembrane region" description="Helical" evidence="1">
    <location>
        <begin position="42"/>
        <end position="63"/>
    </location>
</feature>
<keyword evidence="3" id="KW-1185">Reference proteome</keyword>
<sequence length="76" mass="8184">MVERLAERFGTTPMRLLMVGWGVSAVLLLVGLALVLTGTSAVLGFVLFVLGVITTMFVAVNLMRLRAGEHARKPSK</sequence>
<keyword evidence="1" id="KW-0472">Membrane</keyword>
<keyword evidence="1" id="KW-1133">Transmembrane helix</keyword>
<gene>
    <name evidence="2" type="ORF">QRT03_26240</name>
</gene>
<keyword evidence="1" id="KW-0812">Transmembrane</keyword>
<evidence type="ECO:0000313" key="2">
    <source>
        <dbReference type="EMBL" id="MDL5159495.1"/>
    </source>
</evidence>
<protein>
    <submittedName>
        <fullName evidence="2">Uncharacterized protein</fullName>
    </submittedName>
</protein>
<name>A0ABT7MFQ2_9PSEU</name>
<feature type="transmembrane region" description="Helical" evidence="1">
    <location>
        <begin position="16"/>
        <end position="36"/>
    </location>
</feature>
<accession>A0ABT7MFQ2</accession>